<dbReference type="InterPro" id="IPR012337">
    <property type="entry name" value="RNaseH-like_sf"/>
</dbReference>
<dbReference type="SUPFAM" id="SSF53098">
    <property type="entry name" value="Ribonuclease H-like"/>
    <property type="match status" value="1"/>
</dbReference>
<dbReference type="InterPro" id="IPR008906">
    <property type="entry name" value="HATC_C_dom"/>
</dbReference>
<proteinExistence type="predicted"/>
<dbReference type="EMBL" id="KN818268">
    <property type="protein sequence ID" value="KIL62625.1"/>
    <property type="molecule type" value="Genomic_DNA"/>
</dbReference>
<accession>A0A0C2SHK5</accession>
<dbReference type="HOGENOM" id="CLU_009123_4_4_1"/>
<reference evidence="2 3" key="1">
    <citation type="submission" date="2014-04" db="EMBL/GenBank/DDBJ databases">
        <title>Evolutionary Origins and Diversification of the Mycorrhizal Mutualists.</title>
        <authorList>
            <consortium name="DOE Joint Genome Institute"/>
            <consortium name="Mycorrhizal Genomics Consortium"/>
            <person name="Kohler A."/>
            <person name="Kuo A."/>
            <person name="Nagy L.G."/>
            <person name="Floudas D."/>
            <person name="Copeland A."/>
            <person name="Barry K.W."/>
            <person name="Cichocki N."/>
            <person name="Veneault-Fourrey C."/>
            <person name="LaButti K."/>
            <person name="Lindquist E.A."/>
            <person name="Lipzen A."/>
            <person name="Lundell T."/>
            <person name="Morin E."/>
            <person name="Murat C."/>
            <person name="Riley R."/>
            <person name="Ohm R."/>
            <person name="Sun H."/>
            <person name="Tunlid A."/>
            <person name="Henrissat B."/>
            <person name="Grigoriev I.V."/>
            <person name="Hibbett D.S."/>
            <person name="Martin F."/>
        </authorList>
    </citation>
    <scope>NUCLEOTIDE SEQUENCE [LARGE SCALE GENOMIC DNA]</scope>
    <source>
        <strain evidence="2 3">Koide BX008</strain>
    </source>
</reference>
<dbReference type="PANTHER" id="PTHR47611">
    <property type="entry name" value="HAT DIMERISATION DOMAIN, C-TERMINAL"/>
    <property type="match status" value="1"/>
</dbReference>
<dbReference type="STRING" id="946122.A0A0C2SHK5"/>
<evidence type="ECO:0000313" key="2">
    <source>
        <dbReference type="EMBL" id="KIL62625.1"/>
    </source>
</evidence>
<dbReference type="PANTHER" id="PTHR47611:SF3">
    <property type="entry name" value="HAT C-TERMINAL DIMERISATION DOMAIN-CONTAINING PROTEIN"/>
    <property type="match status" value="1"/>
</dbReference>
<dbReference type="InParanoid" id="A0A0C2SHK5"/>
<feature type="domain" description="HAT C-terminal dimerisation" evidence="1">
    <location>
        <begin position="76"/>
        <end position="156"/>
    </location>
</feature>
<dbReference type="AlphaFoldDB" id="A0A0C2SHK5"/>
<dbReference type="Proteomes" id="UP000054549">
    <property type="component" value="Unassembled WGS sequence"/>
</dbReference>
<evidence type="ECO:0000313" key="3">
    <source>
        <dbReference type="Proteomes" id="UP000054549"/>
    </source>
</evidence>
<dbReference type="GO" id="GO:0046983">
    <property type="term" value="F:protein dimerization activity"/>
    <property type="evidence" value="ECO:0007669"/>
    <property type="project" value="InterPro"/>
</dbReference>
<gene>
    <name evidence="2" type="ORF">M378DRAFT_128645</name>
</gene>
<protein>
    <recommendedName>
        <fullName evidence="1">HAT C-terminal dimerisation domain-containing protein</fullName>
    </recommendedName>
</protein>
<keyword evidence="3" id="KW-1185">Reference proteome</keyword>
<dbReference type="Pfam" id="PF05699">
    <property type="entry name" value="Dimer_Tnp_hAT"/>
    <property type="match status" value="1"/>
</dbReference>
<name>A0A0C2SHK5_AMAMK</name>
<organism evidence="2 3">
    <name type="scientific">Amanita muscaria (strain Koide BX008)</name>
    <dbReference type="NCBI Taxonomy" id="946122"/>
    <lineage>
        <taxon>Eukaryota</taxon>
        <taxon>Fungi</taxon>
        <taxon>Dikarya</taxon>
        <taxon>Basidiomycota</taxon>
        <taxon>Agaricomycotina</taxon>
        <taxon>Agaricomycetes</taxon>
        <taxon>Agaricomycetidae</taxon>
        <taxon>Agaricales</taxon>
        <taxon>Pluteineae</taxon>
        <taxon>Amanitaceae</taxon>
        <taxon>Amanita</taxon>
    </lineage>
</organism>
<dbReference type="OrthoDB" id="1607513at2759"/>
<sequence>MKLDYANDGILSEYLESSKKDLYAYYQAHYANKHTALAQVSTPQTAPATSTGALIHSPQKNFTARFQRKTTTIINELDEYFKLPPEDFETCSPVHWWMGRRAQFPNLFWFARDLLCIPGSAVAVERIFSGGRDTISLRRASLRPETIKILMLVKKKLHLVRTQSTAALRK</sequence>
<evidence type="ECO:0000259" key="1">
    <source>
        <dbReference type="Pfam" id="PF05699"/>
    </source>
</evidence>